<organism evidence="5 6">
    <name type="scientific">Runella defluvii</name>
    <dbReference type="NCBI Taxonomy" id="370973"/>
    <lineage>
        <taxon>Bacteria</taxon>
        <taxon>Pseudomonadati</taxon>
        <taxon>Bacteroidota</taxon>
        <taxon>Cytophagia</taxon>
        <taxon>Cytophagales</taxon>
        <taxon>Spirosomataceae</taxon>
        <taxon>Runella</taxon>
    </lineage>
</organism>
<dbReference type="PANTHER" id="PTHR47893:SF1">
    <property type="entry name" value="REGULATORY PROTEIN PCHR"/>
    <property type="match status" value="1"/>
</dbReference>
<dbReference type="GO" id="GO:0003700">
    <property type="term" value="F:DNA-binding transcription factor activity"/>
    <property type="evidence" value="ECO:0007669"/>
    <property type="project" value="InterPro"/>
</dbReference>
<protein>
    <submittedName>
        <fullName evidence="5">AraC-like DNA-binding protein</fullName>
    </submittedName>
</protein>
<dbReference type="Proteomes" id="UP000541352">
    <property type="component" value="Unassembled WGS sequence"/>
</dbReference>
<proteinExistence type="predicted"/>
<name>A0A7W5ZPU3_9BACT</name>
<keyword evidence="3" id="KW-0804">Transcription</keyword>
<evidence type="ECO:0000256" key="3">
    <source>
        <dbReference type="ARBA" id="ARBA00023163"/>
    </source>
</evidence>
<dbReference type="AlphaFoldDB" id="A0A7W5ZPU3"/>
<evidence type="ECO:0000256" key="1">
    <source>
        <dbReference type="ARBA" id="ARBA00023015"/>
    </source>
</evidence>
<keyword evidence="2 5" id="KW-0238">DNA-binding</keyword>
<keyword evidence="6" id="KW-1185">Reference proteome</keyword>
<feature type="domain" description="HTH araC/xylS-type" evidence="4">
    <location>
        <begin position="83"/>
        <end position="182"/>
    </location>
</feature>
<keyword evidence="1" id="KW-0805">Transcription regulation</keyword>
<sequence length="187" mass="21490">MNSGTITNIPMPSPTYDHVNIVISESDSSQVLRLLIEHRIPFSCIHSSTGIYPTLINTSSTNAPTNTSKEIYVFKDEFVEKIQQLHEQIVSDFSFKIPSIDEVSSSFKVSPSKFKSVFKSLYQTPYHQYFMEHKMQQARELLESGRYSVKQVSDLLGYTTPIKFVIVFKKYQKVTPGRIKVNARVRR</sequence>
<evidence type="ECO:0000313" key="5">
    <source>
        <dbReference type="EMBL" id="MBB3839816.1"/>
    </source>
</evidence>
<dbReference type="Pfam" id="PF12833">
    <property type="entry name" value="HTH_18"/>
    <property type="match status" value="1"/>
</dbReference>
<dbReference type="InterPro" id="IPR018062">
    <property type="entry name" value="HTH_AraC-typ_CS"/>
</dbReference>
<gene>
    <name evidence="5" type="ORF">FHS57_003827</name>
</gene>
<evidence type="ECO:0000259" key="4">
    <source>
        <dbReference type="PROSITE" id="PS01124"/>
    </source>
</evidence>
<evidence type="ECO:0000313" key="6">
    <source>
        <dbReference type="Proteomes" id="UP000541352"/>
    </source>
</evidence>
<dbReference type="EMBL" id="JACIBY010000008">
    <property type="protein sequence ID" value="MBB3839816.1"/>
    <property type="molecule type" value="Genomic_DNA"/>
</dbReference>
<dbReference type="RefSeq" id="WP_183976390.1">
    <property type="nucleotide sequence ID" value="NZ_JACIBY010000008.1"/>
</dbReference>
<dbReference type="InterPro" id="IPR018060">
    <property type="entry name" value="HTH_AraC"/>
</dbReference>
<reference evidence="5 6" key="1">
    <citation type="submission" date="2020-08" db="EMBL/GenBank/DDBJ databases">
        <title>Genomic Encyclopedia of Type Strains, Phase IV (KMG-IV): sequencing the most valuable type-strain genomes for metagenomic binning, comparative biology and taxonomic classification.</title>
        <authorList>
            <person name="Goeker M."/>
        </authorList>
    </citation>
    <scope>NUCLEOTIDE SEQUENCE [LARGE SCALE GENOMIC DNA]</scope>
    <source>
        <strain evidence="5 6">DSM 17976</strain>
    </source>
</reference>
<dbReference type="PANTHER" id="PTHR47893">
    <property type="entry name" value="REGULATORY PROTEIN PCHR"/>
    <property type="match status" value="1"/>
</dbReference>
<dbReference type="PROSITE" id="PS01124">
    <property type="entry name" value="HTH_ARAC_FAMILY_2"/>
    <property type="match status" value="1"/>
</dbReference>
<accession>A0A7W5ZPU3</accession>
<dbReference type="SUPFAM" id="SSF46689">
    <property type="entry name" value="Homeodomain-like"/>
    <property type="match status" value="1"/>
</dbReference>
<dbReference type="Gene3D" id="1.10.10.60">
    <property type="entry name" value="Homeodomain-like"/>
    <property type="match status" value="2"/>
</dbReference>
<dbReference type="GO" id="GO:0043565">
    <property type="term" value="F:sequence-specific DNA binding"/>
    <property type="evidence" value="ECO:0007669"/>
    <property type="project" value="InterPro"/>
</dbReference>
<dbReference type="InterPro" id="IPR053142">
    <property type="entry name" value="PchR_regulatory_protein"/>
</dbReference>
<comment type="caution">
    <text evidence="5">The sequence shown here is derived from an EMBL/GenBank/DDBJ whole genome shotgun (WGS) entry which is preliminary data.</text>
</comment>
<dbReference type="SMART" id="SM00342">
    <property type="entry name" value="HTH_ARAC"/>
    <property type="match status" value="1"/>
</dbReference>
<dbReference type="InterPro" id="IPR009057">
    <property type="entry name" value="Homeodomain-like_sf"/>
</dbReference>
<evidence type="ECO:0000256" key="2">
    <source>
        <dbReference type="ARBA" id="ARBA00023125"/>
    </source>
</evidence>
<dbReference type="PROSITE" id="PS00041">
    <property type="entry name" value="HTH_ARAC_FAMILY_1"/>
    <property type="match status" value="1"/>
</dbReference>